<dbReference type="CDD" id="cd01038">
    <property type="entry name" value="Endonuclease_DUF559"/>
    <property type="match status" value="1"/>
</dbReference>
<proteinExistence type="predicted"/>
<dbReference type="SUPFAM" id="SSF52980">
    <property type="entry name" value="Restriction endonuclease-like"/>
    <property type="match status" value="1"/>
</dbReference>
<name>A0A832DL05_9BACT</name>
<dbReference type="InterPro" id="IPR047216">
    <property type="entry name" value="Endonuclease_DUF559_bact"/>
</dbReference>
<dbReference type="InterPro" id="IPR011335">
    <property type="entry name" value="Restrct_endonuc-II-like"/>
</dbReference>
<dbReference type="InterPro" id="IPR007569">
    <property type="entry name" value="DUF559"/>
</dbReference>
<gene>
    <name evidence="2" type="ORF">ENS56_08035</name>
</gene>
<dbReference type="AlphaFoldDB" id="A0A832DL05"/>
<evidence type="ECO:0000313" key="2">
    <source>
        <dbReference type="EMBL" id="HGT47969.1"/>
    </source>
</evidence>
<dbReference type="Pfam" id="PF04480">
    <property type="entry name" value="DUF559"/>
    <property type="match status" value="1"/>
</dbReference>
<dbReference type="PANTHER" id="PTHR38590:SF1">
    <property type="entry name" value="BLL0828 PROTEIN"/>
    <property type="match status" value="1"/>
</dbReference>
<protein>
    <submittedName>
        <fullName evidence="2">DUF559 domain-containing protein</fullName>
    </submittedName>
</protein>
<comment type="caution">
    <text evidence="2">The sequence shown here is derived from an EMBL/GenBank/DDBJ whole genome shotgun (WGS) entry which is preliminary data.</text>
</comment>
<dbReference type="Gene3D" id="3.40.960.10">
    <property type="entry name" value="VSR Endonuclease"/>
    <property type="match status" value="1"/>
</dbReference>
<accession>A0A832DL05</accession>
<feature type="domain" description="DUF559" evidence="1">
    <location>
        <begin position="13"/>
        <end position="120"/>
    </location>
</feature>
<dbReference type="EMBL" id="DSVI01000009">
    <property type="protein sequence ID" value="HGT47969.1"/>
    <property type="molecule type" value="Genomic_DNA"/>
</dbReference>
<dbReference type="PANTHER" id="PTHR38590">
    <property type="entry name" value="BLL0828 PROTEIN"/>
    <property type="match status" value="1"/>
</dbReference>
<evidence type="ECO:0000259" key="1">
    <source>
        <dbReference type="Pfam" id="PF04480"/>
    </source>
</evidence>
<organism evidence="2">
    <name type="scientific">Ignavibacterium album</name>
    <dbReference type="NCBI Taxonomy" id="591197"/>
    <lineage>
        <taxon>Bacteria</taxon>
        <taxon>Pseudomonadati</taxon>
        <taxon>Ignavibacteriota</taxon>
        <taxon>Ignavibacteria</taxon>
        <taxon>Ignavibacteriales</taxon>
        <taxon>Ignavibacteriaceae</taxon>
        <taxon>Ignavibacterium</taxon>
    </lineage>
</organism>
<reference evidence="2" key="1">
    <citation type="journal article" date="2020" name="mSystems">
        <title>Genome- and Community-Level Interaction Insights into Carbon Utilization and Element Cycling Functions of Hydrothermarchaeota in Hydrothermal Sediment.</title>
        <authorList>
            <person name="Zhou Z."/>
            <person name="Liu Y."/>
            <person name="Xu W."/>
            <person name="Pan J."/>
            <person name="Luo Z.H."/>
            <person name="Li M."/>
        </authorList>
    </citation>
    <scope>NUCLEOTIDE SEQUENCE [LARGE SCALE GENOMIC DNA]</scope>
    <source>
        <strain evidence="2">SpSt-500</strain>
    </source>
</reference>
<sequence length="126" mass="15270">MIIMTKHYNKPELKQTRRDLRKQQTHCEKIVWMYLRNRQLLGYKFRRQYSIDHYVIDFYCPKLKLAVEIDGDYHEEPEQKIYDKERQSFLENFGITFVRIKNDELLGNPNLAFGKIEQAVKKLSSP</sequence>